<evidence type="ECO:0000259" key="1">
    <source>
        <dbReference type="PROSITE" id="PS50835"/>
    </source>
</evidence>
<evidence type="ECO:0000313" key="2">
    <source>
        <dbReference type="EMBL" id="KAF5909017.1"/>
    </source>
</evidence>
<feature type="non-terminal residue" evidence="2">
    <location>
        <position position="63"/>
    </location>
</feature>
<dbReference type="InterPro" id="IPR013783">
    <property type="entry name" value="Ig-like_fold"/>
</dbReference>
<dbReference type="InterPro" id="IPR007110">
    <property type="entry name" value="Ig-like_dom"/>
</dbReference>
<organism evidence="2 3">
    <name type="scientific">Clarias magur</name>
    <name type="common">Asian catfish</name>
    <name type="synonym">Macropteronotus magur</name>
    <dbReference type="NCBI Taxonomy" id="1594786"/>
    <lineage>
        <taxon>Eukaryota</taxon>
        <taxon>Metazoa</taxon>
        <taxon>Chordata</taxon>
        <taxon>Craniata</taxon>
        <taxon>Vertebrata</taxon>
        <taxon>Euteleostomi</taxon>
        <taxon>Actinopterygii</taxon>
        <taxon>Neopterygii</taxon>
        <taxon>Teleostei</taxon>
        <taxon>Ostariophysi</taxon>
        <taxon>Siluriformes</taxon>
        <taxon>Clariidae</taxon>
        <taxon>Clarias</taxon>
    </lineage>
</organism>
<dbReference type="OrthoDB" id="6244967at2759"/>
<sequence>FNWTKNGLNFNPHNDPRLTNFENSGSFVIPNNKYPAEYQGKYRCYASNKLGVAMSKETHFIVP</sequence>
<dbReference type="InterPro" id="IPR036179">
    <property type="entry name" value="Ig-like_dom_sf"/>
</dbReference>
<keyword evidence="3" id="KW-1185">Reference proteome</keyword>
<dbReference type="PROSITE" id="PS50835">
    <property type="entry name" value="IG_LIKE"/>
    <property type="match status" value="1"/>
</dbReference>
<accession>A0A8J4X920</accession>
<dbReference type="Proteomes" id="UP000727407">
    <property type="component" value="Unassembled WGS sequence"/>
</dbReference>
<gene>
    <name evidence="2" type="ORF">DAT39_001237</name>
</gene>
<protein>
    <submittedName>
        <fullName evidence="2">Neural cell adhesion molecule L1-like protein isoform X1</fullName>
    </submittedName>
</protein>
<comment type="caution">
    <text evidence="2">The sequence shown here is derived from an EMBL/GenBank/DDBJ whole genome shotgun (WGS) entry which is preliminary data.</text>
</comment>
<dbReference type="Gene3D" id="2.60.40.10">
    <property type="entry name" value="Immunoglobulins"/>
    <property type="match status" value="1"/>
</dbReference>
<name>A0A8J4X920_CLAMG</name>
<dbReference type="EMBL" id="QNUK01000008">
    <property type="protein sequence ID" value="KAF5909017.1"/>
    <property type="molecule type" value="Genomic_DNA"/>
</dbReference>
<evidence type="ECO:0000313" key="3">
    <source>
        <dbReference type="Proteomes" id="UP000727407"/>
    </source>
</evidence>
<feature type="domain" description="Ig-like" evidence="1">
    <location>
        <begin position="1"/>
        <end position="55"/>
    </location>
</feature>
<dbReference type="SUPFAM" id="SSF48726">
    <property type="entry name" value="Immunoglobulin"/>
    <property type="match status" value="1"/>
</dbReference>
<proteinExistence type="predicted"/>
<reference evidence="2" key="1">
    <citation type="submission" date="2020-07" db="EMBL/GenBank/DDBJ databases">
        <title>Clarias magur genome sequencing, assembly and annotation.</title>
        <authorList>
            <person name="Kushwaha B."/>
            <person name="Kumar R."/>
            <person name="Das P."/>
            <person name="Joshi C.G."/>
            <person name="Kumar D."/>
            <person name="Nagpure N.S."/>
            <person name="Pandey M."/>
            <person name="Agarwal S."/>
            <person name="Srivastava S."/>
            <person name="Singh M."/>
            <person name="Sahoo L."/>
            <person name="Jayasankar P."/>
            <person name="Meher P.K."/>
            <person name="Koringa P.G."/>
            <person name="Iquebal M.A."/>
            <person name="Das S.P."/>
            <person name="Bit A."/>
            <person name="Patnaik S."/>
            <person name="Patel N."/>
            <person name="Shah T.M."/>
            <person name="Hinsu A."/>
            <person name="Jena J.K."/>
        </authorList>
    </citation>
    <scope>NUCLEOTIDE SEQUENCE</scope>
    <source>
        <strain evidence="2">CIFAMagur01</strain>
        <tissue evidence="2">Testis</tissue>
    </source>
</reference>
<feature type="non-terminal residue" evidence="2">
    <location>
        <position position="1"/>
    </location>
</feature>
<dbReference type="AlphaFoldDB" id="A0A8J4X920"/>